<keyword evidence="4" id="KW-0472">Membrane</keyword>
<evidence type="ECO:0000256" key="3">
    <source>
        <dbReference type="SAM" id="MobiDB-lite"/>
    </source>
</evidence>
<feature type="compositionally biased region" description="Polar residues" evidence="3">
    <location>
        <begin position="44"/>
        <end position="57"/>
    </location>
</feature>
<keyword evidence="4" id="KW-0812">Transmembrane</keyword>
<dbReference type="PANTHER" id="PTHR24652:SF69">
    <property type="entry name" value="CUB DOMAIN-CONTAINING PROTEIN"/>
    <property type="match status" value="1"/>
</dbReference>
<dbReference type="SUPFAM" id="SSF49854">
    <property type="entry name" value="Spermadhesin, CUB domain"/>
    <property type="match status" value="1"/>
</dbReference>
<dbReference type="Gene3D" id="4.10.400.10">
    <property type="entry name" value="Low-density Lipoprotein Receptor"/>
    <property type="match status" value="1"/>
</dbReference>
<dbReference type="InterPro" id="IPR042333">
    <property type="entry name" value="LRAD2/Mig-13-like"/>
</dbReference>
<feature type="disulfide bond" evidence="2">
    <location>
        <begin position="322"/>
        <end position="340"/>
    </location>
</feature>
<name>A0A6P6Y7M8_DERPT</name>
<gene>
    <name evidence="6" type="primary">LOC113795445</name>
</gene>
<evidence type="ECO:0000256" key="4">
    <source>
        <dbReference type="SAM" id="Phobius"/>
    </source>
</evidence>
<dbReference type="SMART" id="SM00192">
    <property type="entry name" value="LDLa"/>
    <property type="match status" value="1"/>
</dbReference>
<dbReference type="PANTHER" id="PTHR24652">
    <property type="entry name" value="LOW-DENSITY LIPOPROTEIN RECEPTOR CLASS A DOMAIN-CONTAINING PROTEIN 2"/>
    <property type="match status" value="1"/>
</dbReference>
<dbReference type="KEGG" id="dpte:113795445"/>
<dbReference type="Proteomes" id="UP000515146">
    <property type="component" value="Unplaced"/>
</dbReference>
<dbReference type="SUPFAM" id="SSF57424">
    <property type="entry name" value="LDL receptor-like module"/>
    <property type="match status" value="1"/>
</dbReference>
<keyword evidence="4" id="KW-1133">Transmembrane helix</keyword>
<accession>A0A6P6Y7M8</accession>
<dbReference type="InParanoid" id="A0A6P6Y7M8"/>
<sequence length="613" mass="69560">MNSVVTKILDCCYHYSNNNNNNKMLFKPQSLSSDSDDMDDNESTTTATTNKLSSKSSYQHRNRCPQSLISSESLPLSSFTTNLPHLSSSNDDDIDRISQSSAYQSLSSSYRSAIDSNFSIKINNNNNVAHHDRTTITEHYSLSSIMLPYHYHYHHRHLLKNFFQRCLLILFLISILFDYSKFVHCDRNRFYHISALCLRERVHPLSKKIDGAVITSKAENNLDCTITFQTDTILQKFMLRFEKLALDCNDHLYIYDGAHTIGNHKADLSCRSTRTEVGTIYTQSNFLTLRYQTDAYSKADNGFRLIITAYKDSKNYCREHRCANQYCISRDLVCDGVNHCGDNSDEHYYVHCQENEINDTIIGLDPMLFIAIVSTIFILCLTLVIMVTFCLCRRERLLIQQRQLQQQQMALQQQYQLHDTGHHLGTTPLMMHQQYHQQQQHQHYPNNNNSTYQTKLDGACTMITSLDYGTTTTTQTALAAFGASNAITGGMITRNGGLVNSYTHTALPNNNVNQNHFATLPHQHHNHQQQQVMLPGQQQGSPILQQQHVRFGTLPNRSGSISNNNNLNNSPQHNGNLAGLMNTVVTTTNTGNGHVTTIPVSSANNNNNLQQLS</sequence>
<dbReference type="InterPro" id="IPR002172">
    <property type="entry name" value="LDrepeatLR_classA_rpt"/>
</dbReference>
<dbReference type="InterPro" id="IPR036055">
    <property type="entry name" value="LDL_receptor-like_sf"/>
</dbReference>
<comment type="caution">
    <text evidence="2">Lacks conserved residue(s) required for the propagation of feature annotation.</text>
</comment>
<organism evidence="5 6">
    <name type="scientific">Dermatophagoides pteronyssinus</name>
    <name type="common">European house dust mite</name>
    <dbReference type="NCBI Taxonomy" id="6956"/>
    <lineage>
        <taxon>Eukaryota</taxon>
        <taxon>Metazoa</taxon>
        <taxon>Ecdysozoa</taxon>
        <taxon>Arthropoda</taxon>
        <taxon>Chelicerata</taxon>
        <taxon>Arachnida</taxon>
        <taxon>Acari</taxon>
        <taxon>Acariformes</taxon>
        <taxon>Sarcoptiformes</taxon>
        <taxon>Astigmata</taxon>
        <taxon>Psoroptidia</taxon>
        <taxon>Analgoidea</taxon>
        <taxon>Pyroglyphidae</taxon>
        <taxon>Dermatophagoidinae</taxon>
        <taxon>Dermatophagoides</taxon>
    </lineage>
</organism>
<dbReference type="Gene3D" id="2.60.120.290">
    <property type="entry name" value="Spermadhesin, CUB domain"/>
    <property type="match status" value="1"/>
</dbReference>
<dbReference type="InterPro" id="IPR035914">
    <property type="entry name" value="Sperma_CUB_dom_sf"/>
</dbReference>
<dbReference type="InterPro" id="IPR023415">
    <property type="entry name" value="LDLR_class-A_CS"/>
</dbReference>
<evidence type="ECO:0000313" key="6">
    <source>
        <dbReference type="RefSeq" id="XP_027201428.1"/>
    </source>
</evidence>
<evidence type="ECO:0000256" key="1">
    <source>
        <dbReference type="ARBA" id="ARBA00023157"/>
    </source>
</evidence>
<reference evidence="6" key="1">
    <citation type="submission" date="2025-08" db="UniProtKB">
        <authorList>
            <consortium name="RefSeq"/>
        </authorList>
    </citation>
    <scope>IDENTIFICATION</scope>
    <source>
        <strain evidence="6">Airmid</strain>
    </source>
</reference>
<feature type="region of interest" description="Disordered" evidence="3">
    <location>
        <begin position="23"/>
        <end position="64"/>
    </location>
</feature>
<feature type="transmembrane region" description="Helical" evidence="4">
    <location>
        <begin position="367"/>
        <end position="392"/>
    </location>
</feature>
<evidence type="ECO:0000256" key="2">
    <source>
        <dbReference type="PROSITE-ProRule" id="PRU00124"/>
    </source>
</evidence>
<dbReference type="OrthoDB" id="6514358at2759"/>
<dbReference type="Pfam" id="PF00057">
    <property type="entry name" value="Ldl_recept_a"/>
    <property type="match status" value="1"/>
</dbReference>
<dbReference type="CDD" id="cd00112">
    <property type="entry name" value="LDLa"/>
    <property type="match status" value="1"/>
</dbReference>
<protein>
    <submittedName>
        <fullName evidence="6">Uncharacterized protein LOC113795445</fullName>
    </submittedName>
</protein>
<proteinExistence type="predicted"/>
<dbReference type="PROSITE" id="PS01209">
    <property type="entry name" value="LDLRA_1"/>
    <property type="match status" value="1"/>
</dbReference>
<evidence type="ECO:0000313" key="5">
    <source>
        <dbReference type="Proteomes" id="UP000515146"/>
    </source>
</evidence>
<dbReference type="AlphaFoldDB" id="A0A6P6Y7M8"/>
<keyword evidence="5" id="KW-1185">Reference proteome</keyword>
<dbReference type="RefSeq" id="XP_027201428.1">
    <property type="nucleotide sequence ID" value="XM_027345627.1"/>
</dbReference>
<dbReference type="CTD" id="39325"/>
<dbReference type="PROSITE" id="PS50068">
    <property type="entry name" value="LDLRA_2"/>
    <property type="match status" value="1"/>
</dbReference>
<keyword evidence="1 2" id="KW-1015">Disulfide bond</keyword>